<evidence type="ECO:0000313" key="1">
    <source>
        <dbReference type="EMBL" id="KAK9674971.1"/>
    </source>
</evidence>
<protein>
    <submittedName>
        <fullName evidence="1">Uncharacterized protein</fullName>
    </submittedName>
</protein>
<organism evidence="1 2">
    <name type="scientific">Basidiobolus ranarum</name>
    <dbReference type="NCBI Taxonomy" id="34480"/>
    <lineage>
        <taxon>Eukaryota</taxon>
        <taxon>Fungi</taxon>
        <taxon>Fungi incertae sedis</taxon>
        <taxon>Zoopagomycota</taxon>
        <taxon>Entomophthoromycotina</taxon>
        <taxon>Basidiobolomycetes</taxon>
        <taxon>Basidiobolales</taxon>
        <taxon>Basidiobolaceae</taxon>
        <taxon>Basidiobolus</taxon>
    </lineage>
</organism>
<proteinExistence type="predicted"/>
<keyword evidence="2" id="KW-1185">Reference proteome</keyword>
<comment type="caution">
    <text evidence="1">The sequence shown here is derived from an EMBL/GenBank/DDBJ whole genome shotgun (WGS) entry which is preliminary data.</text>
</comment>
<dbReference type="EMBL" id="JASJQH010009855">
    <property type="protein sequence ID" value="KAK9674971.1"/>
    <property type="molecule type" value="Genomic_DNA"/>
</dbReference>
<dbReference type="Proteomes" id="UP001479436">
    <property type="component" value="Unassembled WGS sequence"/>
</dbReference>
<accession>A0ABR2VL97</accession>
<reference evidence="1 2" key="1">
    <citation type="submission" date="2023-04" db="EMBL/GenBank/DDBJ databases">
        <title>Genome of Basidiobolus ranarum AG-B5.</title>
        <authorList>
            <person name="Stajich J.E."/>
            <person name="Carter-House D."/>
            <person name="Gryganskyi A."/>
        </authorList>
    </citation>
    <scope>NUCLEOTIDE SEQUENCE [LARGE SCALE GENOMIC DNA]</scope>
    <source>
        <strain evidence="1 2">AG-B5</strain>
    </source>
</reference>
<sequence>PREETSEMESLPTTRPFQRLKHAFEGTWAKTDLGFQWILVSTDHEEPIPWQTLYNTIWSSKELSIQQLQHISQELMGQFRASIVFWWDAHKVVQRSYTQVATINTTSSLGLSDLIPPHNWSITLLVGVATMPNICWSYHQKQPSGSQELRQSSRI</sequence>
<feature type="non-terminal residue" evidence="1">
    <location>
        <position position="1"/>
    </location>
</feature>
<gene>
    <name evidence="1" type="ORF">K7432_016756</name>
</gene>
<evidence type="ECO:0000313" key="2">
    <source>
        <dbReference type="Proteomes" id="UP001479436"/>
    </source>
</evidence>
<name>A0ABR2VL97_9FUNG</name>